<feature type="compositionally biased region" description="Basic and acidic residues" evidence="21">
    <location>
        <begin position="1"/>
        <end position="18"/>
    </location>
</feature>
<evidence type="ECO:0000256" key="11">
    <source>
        <dbReference type="ARBA" id="ARBA00022839"/>
    </source>
</evidence>
<evidence type="ECO:0000256" key="9">
    <source>
        <dbReference type="ARBA" id="ARBA00022763"/>
    </source>
</evidence>
<evidence type="ECO:0000256" key="16">
    <source>
        <dbReference type="ARBA" id="ARBA00023204"/>
    </source>
</evidence>
<keyword evidence="16" id="KW-0234">DNA repair</keyword>
<evidence type="ECO:0000256" key="13">
    <source>
        <dbReference type="ARBA" id="ARBA00022932"/>
    </source>
</evidence>
<evidence type="ECO:0000256" key="4">
    <source>
        <dbReference type="ARBA" id="ARBA00022679"/>
    </source>
</evidence>
<organism evidence="23 24">
    <name type="scientific">Pulveribacter suum</name>
    <dbReference type="NCBI Taxonomy" id="2116657"/>
    <lineage>
        <taxon>Bacteria</taxon>
        <taxon>Pseudomonadati</taxon>
        <taxon>Pseudomonadota</taxon>
        <taxon>Betaproteobacteria</taxon>
        <taxon>Burkholderiales</taxon>
        <taxon>Comamonadaceae</taxon>
        <taxon>Pulveribacter</taxon>
    </lineage>
</organism>
<evidence type="ECO:0000256" key="12">
    <source>
        <dbReference type="ARBA" id="ARBA00022840"/>
    </source>
</evidence>
<keyword evidence="24" id="KW-1185">Reference proteome</keyword>
<proteinExistence type="predicted"/>
<keyword evidence="9" id="KW-0227">DNA damage</keyword>
<comment type="catalytic activity">
    <reaction evidence="20">
        <text>ATP + (deoxyribonucleotide)n-3'-hydroxyl + 5'-phospho-(deoxyribonucleotide)m = (deoxyribonucleotide)n+m + AMP + diphosphate.</text>
        <dbReference type="EC" id="6.5.1.1"/>
    </reaction>
</comment>
<protein>
    <recommendedName>
        <fullName evidence="2">DNA ligase (ATP)</fullName>
        <ecNumber evidence="2">6.5.1.1</ecNumber>
    </recommendedName>
    <alternativeName>
        <fullName evidence="19">NHEJ DNA polymerase</fullName>
    </alternativeName>
</protein>
<feature type="compositionally biased region" description="Low complexity" evidence="21">
    <location>
        <begin position="191"/>
        <end position="207"/>
    </location>
</feature>
<comment type="cofactor">
    <cofactor evidence="1">
        <name>Mn(2+)</name>
        <dbReference type="ChEBI" id="CHEBI:29035"/>
    </cofactor>
</comment>
<keyword evidence="7" id="KW-0479">Metal-binding</keyword>
<evidence type="ECO:0000256" key="1">
    <source>
        <dbReference type="ARBA" id="ARBA00001936"/>
    </source>
</evidence>
<evidence type="ECO:0000256" key="17">
    <source>
        <dbReference type="ARBA" id="ARBA00023211"/>
    </source>
</evidence>
<dbReference type="GO" id="GO:0003910">
    <property type="term" value="F:DNA ligase (ATP) activity"/>
    <property type="evidence" value="ECO:0007669"/>
    <property type="project" value="UniProtKB-EC"/>
</dbReference>
<dbReference type="InterPro" id="IPR014146">
    <property type="entry name" value="LigD_ligase_dom"/>
</dbReference>
<dbReference type="RefSeq" id="WP_106846419.1">
    <property type="nucleotide sequence ID" value="NZ_CP027792.1"/>
</dbReference>
<dbReference type="NCBIfam" id="TIGR02779">
    <property type="entry name" value="NHEJ_ligase_lig"/>
    <property type="match status" value="1"/>
</dbReference>
<gene>
    <name evidence="23" type="primary">ligD</name>
    <name evidence="23" type="ORF">C7H73_09480</name>
</gene>
<dbReference type="InterPro" id="IPR014144">
    <property type="entry name" value="LigD_PE_domain"/>
</dbReference>
<dbReference type="PANTHER" id="PTHR42705:SF2">
    <property type="entry name" value="BIFUNCTIONAL NON-HOMOLOGOUS END JOINING PROTEIN LIGD"/>
    <property type="match status" value="1"/>
</dbReference>
<dbReference type="GO" id="GO:0004527">
    <property type="term" value="F:exonuclease activity"/>
    <property type="evidence" value="ECO:0007669"/>
    <property type="project" value="UniProtKB-KW"/>
</dbReference>
<keyword evidence="13" id="KW-0239">DNA-directed DNA polymerase</keyword>
<evidence type="ECO:0000256" key="20">
    <source>
        <dbReference type="ARBA" id="ARBA00034003"/>
    </source>
</evidence>
<keyword evidence="15" id="KW-0233">DNA recombination</keyword>
<keyword evidence="11" id="KW-0269">Exonuclease</keyword>
<evidence type="ECO:0000256" key="6">
    <source>
        <dbReference type="ARBA" id="ARBA00022722"/>
    </source>
</evidence>
<dbReference type="InterPro" id="IPR012340">
    <property type="entry name" value="NA-bd_OB-fold"/>
</dbReference>
<dbReference type="Pfam" id="PF21686">
    <property type="entry name" value="LigD_Prim-Pol"/>
    <property type="match status" value="1"/>
</dbReference>
<feature type="compositionally biased region" description="Low complexity" evidence="21">
    <location>
        <begin position="530"/>
        <end position="541"/>
    </location>
</feature>
<dbReference type="InterPro" id="IPR012310">
    <property type="entry name" value="DNA_ligase_ATP-dep_cent"/>
</dbReference>
<keyword evidence="10" id="KW-0378">Hydrolase</keyword>
<evidence type="ECO:0000256" key="18">
    <source>
        <dbReference type="ARBA" id="ARBA00023268"/>
    </source>
</evidence>
<dbReference type="GO" id="GO:0046872">
    <property type="term" value="F:metal ion binding"/>
    <property type="evidence" value="ECO:0007669"/>
    <property type="project" value="UniProtKB-KW"/>
</dbReference>
<dbReference type="GO" id="GO:0003887">
    <property type="term" value="F:DNA-directed DNA polymerase activity"/>
    <property type="evidence" value="ECO:0007669"/>
    <property type="project" value="UniProtKB-KW"/>
</dbReference>
<evidence type="ECO:0000256" key="7">
    <source>
        <dbReference type="ARBA" id="ARBA00022723"/>
    </source>
</evidence>
<feature type="region of interest" description="Disordered" evidence="21">
    <location>
        <begin position="520"/>
        <end position="545"/>
    </location>
</feature>
<dbReference type="NCBIfam" id="TIGR02777">
    <property type="entry name" value="LigD_PE_dom"/>
    <property type="match status" value="1"/>
</dbReference>
<dbReference type="AlphaFoldDB" id="A0A2P1NLK2"/>
<dbReference type="Gene3D" id="3.30.1490.70">
    <property type="match status" value="1"/>
</dbReference>
<dbReference type="EMBL" id="CP027792">
    <property type="protein sequence ID" value="AVP57866.1"/>
    <property type="molecule type" value="Genomic_DNA"/>
</dbReference>
<feature type="region of interest" description="Disordered" evidence="21">
    <location>
        <begin position="1"/>
        <end position="32"/>
    </location>
</feature>
<keyword evidence="5" id="KW-0548">Nucleotidyltransferase</keyword>
<keyword evidence="17" id="KW-0464">Manganese</keyword>
<evidence type="ECO:0000256" key="15">
    <source>
        <dbReference type="ARBA" id="ARBA00023172"/>
    </source>
</evidence>
<evidence type="ECO:0000256" key="14">
    <source>
        <dbReference type="ARBA" id="ARBA00023125"/>
    </source>
</evidence>
<dbReference type="InterPro" id="IPR052171">
    <property type="entry name" value="NHEJ_LigD"/>
</dbReference>
<dbReference type="GO" id="GO:0006281">
    <property type="term" value="P:DNA repair"/>
    <property type="evidence" value="ECO:0007669"/>
    <property type="project" value="UniProtKB-KW"/>
</dbReference>
<evidence type="ECO:0000256" key="19">
    <source>
        <dbReference type="ARBA" id="ARBA00029943"/>
    </source>
</evidence>
<evidence type="ECO:0000313" key="23">
    <source>
        <dbReference type="EMBL" id="AVP57866.1"/>
    </source>
</evidence>
<dbReference type="Pfam" id="PF01068">
    <property type="entry name" value="DNA_ligase_A_M"/>
    <property type="match status" value="1"/>
</dbReference>
<evidence type="ECO:0000313" key="24">
    <source>
        <dbReference type="Proteomes" id="UP000241829"/>
    </source>
</evidence>
<sequence length="840" mass="92543">MARRKDDPLSSYRQKRDFTVTPEPQEGGAPSHGALRFVVQKHWATRLHYDFRLELDGTMKSWAVPKGPSYDPADKRMAVPVEDHPISYNTFEGDIPQGQYGGGHVIVWDKGWWEPLEDPEQGLRSGKLKFVLHGHKLHGRWTLVRMGGGRGKPAWLLIKERDGLERAATDYSVVDALPDSVGPLPEAPGRPATAPSKPAQSPAAKPSALPDFIAPQLATLVDEPPAPRADWLYELKFDGYRILARIDGQDIRLLTRAGKDWTQRMPHLVQALARLGLGSAWLDGEIVVPDSQGVPDFQALQNAFDATGAADVVYYAFDLPFLDGRDLRNLPLVQRRAALQQALAQADERHVRLSAPFDAPAAELLASSCALGFEGVIGKRRDAPYVSARSQDWIKLKCSQRQEFVIAGYTDPKGTRTGLGSLLLGVHDEKSGALRYAGNVGTGFTRQSLQALSARLRALKTDESPFAQRSHIAGSPHWVRPELMAEVAFAGWTRDARVRHAVFHGLREDKPAAAIVRERSAPLVPPRQRAAPAASGKPAPAGDDEAQVGTLRITHPDRVIDPTTGATKLDLVRYYARVGPLMMEHLAQRPVSVVRTPGGVQGVRVFQRHFDTGDLPGLRALDPALYEGHPPLFEVASAEGLAQAAQMSVVELHTWNARRDRIDRPDRMVFDLDPGEDVAWQQVLEGAELVRVLLQELGLPAFLKTSGGKGLHVVTPIKRLYDWDTVRAFSQAVVQHLARTLPQRFVAQAGPRNRVGRIFVDWLRNSFGATTVSAWSVRARPGLGISVPLRWNELHGLESSAHWHLGNIDARLDEGNAPWRGYAKATVSLTPAMRTLKDGR</sequence>
<evidence type="ECO:0000256" key="3">
    <source>
        <dbReference type="ARBA" id="ARBA00022598"/>
    </source>
</evidence>
<dbReference type="CDD" id="cd07906">
    <property type="entry name" value="Adenylation_DNA_ligase_LigD_LigC"/>
    <property type="match status" value="1"/>
</dbReference>
<dbReference type="PROSITE" id="PS50160">
    <property type="entry name" value="DNA_LIGASE_A3"/>
    <property type="match status" value="1"/>
</dbReference>
<dbReference type="GO" id="GO:0005524">
    <property type="term" value="F:ATP binding"/>
    <property type="evidence" value="ECO:0007669"/>
    <property type="project" value="UniProtKB-KW"/>
</dbReference>
<dbReference type="GO" id="GO:0003677">
    <property type="term" value="F:DNA binding"/>
    <property type="evidence" value="ECO:0007669"/>
    <property type="project" value="UniProtKB-KW"/>
</dbReference>
<dbReference type="SUPFAM" id="SSF56091">
    <property type="entry name" value="DNA ligase/mRNA capping enzyme, catalytic domain"/>
    <property type="match status" value="1"/>
</dbReference>
<keyword evidence="6" id="KW-0540">Nuclease</keyword>
<dbReference type="Gene3D" id="2.40.50.140">
    <property type="entry name" value="Nucleic acid-binding proteins"/>
    <property type="match status" value="1"/>
</dbReference>
<dbReference type="NCBIfam" id="TIGR02776">
    <property type="entry name" value="NHEJ_ligase_prk"/>
    <property type="match status" value="1"/>
</dbReference>
<dbReference type="Proteomes" id="UP000241829">
    <property type="component" value="Chromosome"/>
</dbReference>
<keyword evidence="12" id="KW-0067">ATP-binding</keyword>
<dbReference type="EC" id="6.5.1.1" evidence="2"/>
<dbReference type="CDD" id="cd07971">
    <property type="entry name" value="OBF_DNA_ligase_LigD"/>
    <property type="match status" value="1"/>
</dbReference>
<evidence type="ECO:0000256" key="8">
    <source>
        <dbReference type="ARBA" id="ARBA00022741"/>
    </source>
</evidence>
<reference evidence="24" key="1">
    <citation type="submission" date="2018-03" db="EMBL/GenBank/DDBJ databases">
        <title>Genome sequencing of Melaminivora sp. strain SC2-7.</title>
        <authorList>
            <person name="Kim S.-J."/>
            <person name="Heo J."/>
            <person name="Ahn J.-H."/>
            <person name="Kwon S.-W."/>
        </authorList>
    </citation>
    <scope>NUCLEOTIDE SEQUENCE [LARGE SCALE GENOMIC DNA]</scope>
    <source>
        <strain evidence="24">SC2-7</strain>
    </source>
</reference>
<evidence type="ECO:0000256" key="2">
    <source>
        <dbReference type="ARBA" id="ARBA00012727"/>
    </source>
</evidence>
<name>A0A2P1NLK2_9BURK</name>
<dbReference type="GO" id="GO:0006310">
    <property type="term" value="P:DNA recombination"/>
    <property type="evidence" value="ECO:0007669"/>
    <property type="project" value="UniProtKB-KW"/>
</dbReference>
<dbReference type="InterPro" id="IPR014145">
    <property type="entry name" value="LigD_pol_dom"/>
</dbReference>
<dbReference type="Pfam" id="PF13298">
    <property type="entry name" value="LigD_N"/>
    <property type="match status" value="1"/>
</dbReference>
<evidence type="ECO:0000256" key="10">
    <source>
        <dbReference type="ARBA" id="ARBA00022801"/>
    </source>
</evidence>
<dbReference type="OrthoDB" id="9802472at2"/>
<dbReference type="Pfam" id="PF04679">
    <property type="entry name" value="DNA_ligase_A_C"/>
    <property type="match status" value="1"/>
</dbReference>
<evidence type="ECO:0000259" key="22">
    <source>
        <dbReference type="PROSITE" id="PS50160"/>
    </source>
</evidence>
<accession>A0A2P1NLK2</accession>
<dbReference type="InterPro" id="IPR012309">
    <property type="entry name" value="DNA_ligase_ATP-dep_C"/>
</dbReference>
<keyword evidence="18" id="KW-0511">Multifunctional enzyme</keyword>
<keyword evidence="14" id="KW-0238">DNA-binding</keyword>
<keyword evidence="4" id="KW-0808">Transferase</keyword>
<dbReference type="SUPFAM" id="SSF50249">
    <property type="entry name" value="Nucleic acid-binding proteins"/>
    <property type="match status" value="1"/>
</dbReference>
<dbReference type="PANTHER" id="PTHR42705">
    <property type="entry name" value="BIFUNCTIONAL NON-HOMOLOGOUS END JOINING PROTEIN LIGD"/>
    <property type="match status" value="1"/>
</dbReference>
<keyword evidence="3 23" id="KW-0436">Ligase</keyword>
<feature type="domain" description="ATP-dependent DNA ligase family profile" evidence="22">
    <location>
        <begin position="305"/>
        <end position="411"/>
    </location>
</feature>
<feature type="region of interest" description="Disordered" evidence="21">
    <location>
        <begin position="179"/>
        <end position="207"/>
    </location>
</feature>
<dbReference type="Gene3D" id="3.30.470.30">
    <property type="entry name" value="DNA ligase/mRNA capping enzyme"/>
    <property type="match status" value="1"/>
</dbReference>
<dbReference type="KEGG" id="melm:C7H73_09480"/>
<evidence type="ECO:0000256" key="21">
    <source>
        <dbReference type="SAM" id="MobiDB-lite"/>
    </source>
</evidence>
<dbReference type="NCBIfam" id="TIGR02778">
    <property type="entry name" value="ligD_pol"/>
    <property type="match status" value="1"/>
</dbReference>
<dbReference type="Gene3D" id="3.90.920.10">
    <property type="entry name" value="DNA primase, PRIM domain"/>
    <property type="match status" value="1"/>
</dbReference>
<dbReference type="InterPro" id="IPR014143">
    <property type="entry name" value="NHEJ_ligase_prk"/>
</dbReference>
<keyword evidence="8" id="KW-0547">Nucleotide-binding</keyword>
<evidence type="ECO:0000256" key="5">
    <source>
        <dbReference type="ARBA" id="ARBA00022695"/>
    </source>
</evidence>